<dbReference type="Proteomes" id="UP001610563">
    <property type="component" value="Unassembled WGS sequence"/>
</dbReference>
<protein>
    <recommendedName>
        <fullName evidence="2">Clr5 domain-containing protein</fullName>
    </recommendedName>
</protein>
<proteinExistence type="predicted"/>
<gene>
    <name evidence="3" type="ORF">BJX66DRAFT_295072</name>
</gene>
<feature type="region of interest" description="Disordered" evidence="1">
    <location>
        <begin position="39"/>
        <end position="110"/>
    </location>
</feature>
<feature type="compositionally biased region" description="Basic residues" evidence="1">
    <location>
        <begin position="51"/>
        <end position="69"/>
    </location>
</feature>
<feature type="compositionally biased region" description="Polar residues" evidence="1">
    <location>
        <begin position="40"/>
        <end position="50"/>
    </location>
</feature>
<name>A0ABR4GHI4_9EURO</name>
<dbReference type="InterPro" id="IPR025676">
    <property type="entry name" value="Clr5_dom"/>
</dbReference>
<evidence type="ECO:0000313" key="3">
    <source>
        <dbReference type="EMBL" id="KAL2798521.1"/>
    </source>
</evidence>
<accession>A0ABR4GHI4</accession>
<keyword evidence="4" id="KW-1185">Reference proteome</keyword>
<feature type="compositionally biased region" description="Polar residues" evidence="1">
    <location>
        <begin position="80"/>
        <end position="96"/>
    </location>
</feature>
<organism evidence="3 4">
    <name type="scientific">Aspergillus keveii</name>
    <dbReference type="NCBI Taxonomy" id="714993"/>
    <lineage>
        <taxon>Eukaryota</taxon>
        <taxon>Fungi</taxon>
        <taxon>Dikarya</taxon>
        <taxon>Ascomycota</taxon>
        <taxon>Pezizomycotina</taxon>
        <taxon>Eurotiomycetes</taxon>
        <taxon>Eurotiomycetidae</taxon>
        <taxon>Eurotiales</taxon>
        <taxon>Aspergillaceae</taxon>
        <taxon>Aspergillus</taxon>
        <taxon>Aspergillus subgen. Nidulantes</taxon>
    </lineage>
</organism>
<evidence type="ECO:0000259" key="2">
    <source>
        <dbReference type="Pfam" id="PF14420"/>
    </source>
</evidence>
<feature type="domain" description="Clr5" evidence="2">
    <location>
        <begin position="9"/>
        <end position="60"/>
    </location>
</feature>
<dbReference type="Pfam" id="PF14420">
    <property type="entry name" value="Clr5"/>
    <property type="match status" value="1"/>
</dbReference>
<dbReference type="EMBL" id="JBFTWV010000012">
    <property type="protein sequence ID" value="KAL2798521.1"/>
    <property type="molecule type" value="Genomic_DNA"/>
</dbReference>
<evidence type="ECO:0000313" key="4">
    <source>
        <dbReference type="Proteomes" id="UP001610563"/>
    </source>
</evidence>
<comment type="caution">
    <text evidence="3">The sequence shown here is derived from an EMBL/GenBank/DDBJ whole genome shotgun (WGS) entry which is preliminary data.</text>
</comment>
<feature type="compositionally biased region" description="Basic and acidic residues" evidence="1">
    <location>
        <begin position="70"/>
        <end position="79"/>
    </location>
</feature>
<sequence>MKSSVPIPSDVWEEKKALIAALYKDEEWPLKQVIKKIRSDNFNPSETQLRSRLKKWRVTKPSRQTRKKSHEPVTKDTMRETSSPRGHTNNNSSKPQTRVRPLPTTARGPATESEWYMTNRHYEVNGLPTAIPLGEHDIPAVWAPASTHPSSPLSSPSKSRVNSHASLAILTSSSYDPSQTSPLVDGALLNPTPAMTPTYTDASYSLATESCMQTPVSAAAAGPPVQWVLPQWYTIPMEASTRAPSMPFYTTGPLTPPIDPMMQMVPPQFPQHVSEYHEDEKSWKRSMSAPYGPGIAVHMNHNARQQPKPLERKVSLPSKIITGQPPSGMVTPTSPYFPHGQHPTLCSPGYTYPGPESLAHRSSIGF</sequence>
<evidence type="ECO:0000256" key="1">
    <source>
        <dbReference type="SAM" id="MobiDB-lite"/>
    </source>
</evidence>
<reference evidence="3 4" key="1">
    <citation type="submission" date="2024-07" db="EMBL/GenBank/DDBJ databases">
        <title>Section-level genome sequencing and comparative genomics of Aspergillus sections Usti and Cavernicolus.</title>
        <authorList>
            <consortium name="Lawrence Berkeley National Laboratory"/>
            <person name="Nybo J.L."/>
            <person name="Vesth T.C."/>
            <person name="Theobald S."/>
            <person name="Frisvad J.C."/>
            <person name="Larsen T.O."/>
            <person name="Kjaerboelling I."/>
            <person name="Rothschild-Mancinelli K."/>
            <person name="Lyhne E.K."/>
            <person name="Kogle M.E."/>
            <person name="Barry K."/>
            <person name="Clum A."/>
            <person name="Na H."/>
            <person name="Ledsgaard L."/>
            <person name="Lin J."/>
            <person name="Lipzen A."/>
            <person name="Kuo A."/>
            <person name="Riley R."/>
            <person name="Mondo S."/>
            <person name="Labutti K."/>
            <person name="Haridas S."/>
            <person name="Pangalinan J."/>
            <person name="Salamov A.A."/>
            <person name="Simmons B.A."/>
            <person name="Magnuson J.K."/>
            <person name="Chen J."/>
            <person name="Drula E."/>
            <person name="Henrissat B."/>
            <person name="Wiebenga A."/>
            <person name="Lubbers R.J."/>
            <person name="Gomes A.C."/>
            <person name="Makela M.R."/>
            <person name="Stajich J."/>
            <person name="Grigoriev I.V."/>
            <person name="Mortensen U.H."/>
            <person name="De Vries R.P."/>
            <person name="Baker S.E."/>
            <person name="Andersen M.R."/>
        </authorList>
    </citation>
    <scope>NUCLEOTIDE SEQUENCE [LARGE SCALE GENOMIC DNA]</scope>
    <source>
        <strain evidence="3 4">CBS 209.92</strain>
    </source>
</reference>